<evidence type="ECO:0000313" key="2">
    <source>
        <dbReference type="Proteomes" id="UP000282087"/>
    </source>
</evidence>
<evidence type="ECO:0000313" key="1">
    <source>
        <dbReference type="EMBL" id="RMX63627.1"/>
    </source>
</evidence>
<gene>
    <name evidence="1" type="ORF">DD238_007701</name>
</gene>
<reference evidence="1 2" key="1">
    <citation type="submission" date="2018-06" db="EMBL/GenBank/DDBJ databases">
        <title>Comparative genomics of downy mildews reveals potential adaptations to biotrophy.</title>
        <authorList>
            <person name="Fletcher K."/>
            <person name="Klosterman S.J."/>
            <person name="Derevnina L."/>
            <person name="Martin F."/>
            <person name="Koike S."/>
            <person name="Reyes Chin-Wo S."/>
            <person name="Mou B."/>
            <person name="Michelmore R."/>
        </authorList>
    </citation>
    <scope>NUCLEOTIDE SEQUENCE [LARGE SCALE GENOMIC DNA]</scope>
    <source>
        <strain evidence="1 2">R14</strain>
    </source>
</reference>
<accession>A0A3M6VB32</accession>
<comment type="caution">
    <text evidence="1">The sequence shown here is derived from an EMBL/GenBank/DDBJ whole genome shotgun (WGS) entry which is preliminary data.</text>
</comment>
<organism evidence="1 2">
    <name type="scientific">Peronospora effusa</name>
    <dbReference type="NCBI Taxonomy" id="542832"/>
    <lineage>
        <taxon>Eukaryota</taxon>
        <taxon>Sar</taxon>
        <taxon>Stramenopiles</taxon>
        <taxon>Oomycota</taxon>
        <taxon>Peronosporomycetes</taxon>
        <taxon>Peronosporales</taxon>
        <taxon>Peronosporaceae</taxon>
        <taxon>Peronospora</taxon>
    </lineage>
</organism>
<protein>
    <submittedName>
        <fullName evidence="1">Uncharacterized protein</fullName>
    </submittedName>
</protein>
<dbReference type="Proteomes" id="UP000282087">
    <property type="component" value="Unassembled WGS sequence"/>
</dbReference>
<dbReference type="AlphaFoldDB" id="A0A3M6VB32"/>
<keyword evidence="2" id="KW-1185">Reference proteome</keyword>
<sequence>MPEQVICFWLRSEIVRTMVSITKGVKSVSQSKCDADLKQHDPTLCYKREATELYTEKQPSYTLRC</sequence>
<proteinExistence type="predicted"/>
<dbReference type="EMBL" id="QLLG01000383">
    <property type="protein sequence ID" value="RMX63627.1"/>
    <property type="molecule type" value="Genomic_DNA"/>
</dbReference>
<name>A0A3M6VB32_9STRA</name>